<dbReference type="GO" id="GO:0030246">
    <property type="term" value="F:carbohydrate binding"/>
    <property type="evidence" value="ECO:0007669"/>
    <property type="project" value="InterPro"/>
</dbReference>
<keyword evidence="4" id="KW-0812">Transmembrane</keyword>
<feature type="domain" description="TonB-dependent transporter Oar-like beta-barrel" evidence="9">
    <location>
        <begin position="327"/>
        <end position="879"/>
    </location>
</feature>
<dbReference type="InterPro" id="IPR036942">
    <property type="entry name" value="Beta-barrel_TonB_sf"/>
</dbReference>
<evidence type="ECO:0000313" key="10">
    <source>
        <dbReference type="EMBL" id="MBP3985070.1"/>
    </source>
</evidence>
<dbReference type="InterPro" id="IPR039426">
    <property type="entry name" value="TonB-dep_rcpt-like"/>
</dbReference>
<organism evidence="10 11">
    <name type="scientific">Pseudoxanthomonas helianthi</name>
    <dbReference type="NCBI Taxonomy" id="1453541"/>
    <lineage>
        <taxon>Bacteria</taxon>
        <taxon>Pseudomonadati</taxon>
        <taxon>Pseudomonadota</taxon>
        <taxon>Gammaproteobacteria</taxon>
        <taxon>Lysobacterales</taxon>
        <taxon>Lysobacteraceae</taxon>
        <taxon>Pseudoxanthomonas</taxon>
    </lineage>
</organism>
<name>A0A940X3P8_9GAMM</name>
<evidence type="ECO:0000256" key="5">
    <source>
        <dbReference type="ARBA" id="ARBA00023136"/>
    </source>
</evidence>
<evidence type="ECO:0000259" key="9">
    <source>
        <dbReference type="Pfam" id="PF25183"/>
    </source>
</evidence>
<keyword evidence="3" id="KW-1134">Transmembrane beta strand</keyword>
<dbReference type="AlphaFoldDB" id="A0A940X3P8"/>
<sequence>MKHKTSHRRPTRKLLTCALASCLMLSAPAFAQSSNATLRGVVSGAGAGTEVTATNVQTGSTRTTQTAANGSYSLVGLPPGTYTVRSGGSEQTVTLSVASTSTLNLSAGGAAPTPRGEATNLDTVVVTAPVLKDVKTSEVGTTVSLRQIEQLPQATRNFLEFADTVPGMAFEMDAQGHTSLRGGATNSSSGNLYIDGVGQKSYVKSGGIAGQSDTQGNPFSQLAIGEYKVITSNYKAEYGQISGAAVTAVTRSGTNNFEGEAFYRFTNQSMREKTASESAPGRDKSDSQTKEYGAAFGGPIIKDKMHFFVAYEAKENVVPRTVTPGSAAANWVQYLPSNVQSVFGPVSQPFDEDLYFAKIDWDIGENDRVELSAQVRDETQVDDIGNQRAADHGRDFINKDTRSTLRWMHYANAWTNELIATTENSKYNPNPMSIGNGIKYIVVDQVRPDSEETIVETGPSSGFDAQDKKQKGWSISDNLTFNSFRWHGDHTIKVGASYKAIKLSSVDALAVNPQFSYNVTPDGVADVPFKVNFTSPFNVPGQTASVVSHAKQYGFFIQDDWAVNDKLILNIGVRWDYEKNPAYTNFVTSQDFVAALYGDDPDIAGVQPWANRLAASGIDPADYISTGHNRKDFKDAWAPRLGFSYDLNADEQHVIHGGAGRSYDRNLFEQMSLEVSKAALSPVEVDFINPDTGQCYRPNNGRPCVAWDPIYLNGPDALAGIPVTTGSKELFMLRNDFKTPYSDQFSVGMSNQLGDWLTDVTVQHVMSHDGLVYTLINRFPDGSFFQNGGQPWGEPVPGYANTILGSNGIETRNTSLLVSAEKPYTKASGWGLSIAYTQTHARHNRSLNEIYAFDKATIEQYPFIKSDAAPRHRLVAAGSIDGFWGITFGAKIVLETPEARNNISCWGQQNPDGSTCTPVGFWVPGTGKFLIGGDIWGYRTVDFQATKEFKFGDRFALTARLNLLNAFDFKNYSSFNYDSFGSNGVYDPQISVNKYGDIRYVPRTLTFELGLKF</sequence>
<gene>
    <name evidence="10" type="ORF">J5837_11700</name>
</gene>
<keyword evidence="10" id="KW-0675">Receptor</keyword>
<proteinExistence type="predicted"/>
<dbReference type="GO" id="GO:0044718">
    <property type="term" value="P:siderophore transmembrane transport"/>
    <property type="evidence" value="ECO:0007669"/>
    <property type="project" value="TreeGrafter"/>
</dbReference>
<dbReference type="Pfam" id="PF25183">
    <property type="entry name" value="OMP_b-brl_4"/>
    <property type="match status" value="2"/>
</dbReference>
<keyword evidence="11" id="KW-1185">Reference proteome</keyword>
<feature type="chain" id="PRO_5036959478" evidence="8">
    <location>
        <begin position="32"/>
        <end position="1013"/>
    </location>
</feature>
<dbReference type="PANTHER" id="PTHR30069">
    <property type="entry name" value="TONB-DEPENDENT OUTER MEMBRANE RECEPTOR"/>
    <property type="match status" value="1"/>
</dbReference>
<dbReference type="GO" id="GO:0009279">
    <property type="term" value="C:cell outer membrane"/>
    <property type="evidence" value="ECO:0007669"/>
    <property type="project" value="UniProtKB-SubCell"/>
</dbReference>
<feature type="compositionally biased region" description="Basic and acidic residues" evidence="7">
    <location>
        <begin position="272"/>
        <end position="289"/>
    </location>
</feature>
<dbReference type="PANTHER" id="PTHR30069:SF46">
    <property type="entry name" value="OAR PROTEIN"/>
    <property type="match status" value="1"/>
</dbReference>
<evidence type="ECO:0000256" key="4">
    <source>
        <dbReference type="ARBA" id="ARBA00022692"/>
    </source>
</evidence>
<keyword evidence="5" id="KW-0472">Membrane</keyword>
<dbReference type="SUPFAM" id="SSF56935">
    <property type="entry name" value="Porins"/>
    <property type="match status" value="1"/>
</dbReference>
<feature type="region of interest" description="Disordered" evidence="7">
    <location>
        <begin position="272"/>
        <end position="291"/>
    </location>
</feature>
<dbReference type="InterPro" id="IPR057601">
    <property type="entry name" value="Oar-like_b-barrel"/>
</dbReference>
<protein>
    <submittedName>
        <fullName evidence="10">TonB-dependent receptor</fullName>
    </submittedName>
</protein>
<evidence type="ECO:0000256" key="3">
    <source>
        <dbReference type="ARBA" id="ARBA00022452"/>
    </source>
</evidence>
<feature type="signal peptide" evidence="8">
    <location>
        <begin position="1"/>
        <end position="31"/>
    </location>
</feature>
<dbReference type="Pfam" id="PF13620">
    <property type="entry name" value="CarboxypepD_reg"/>
    <property type="match status" value="1"/>
</dbReference>
<feature type="domain" description="TonB-dependent transporter Oar-like beta-barrel" evidence="9">
    <location>
        <begin position="249"/>
        <end position="322"/>
    </location>
</feature>
<dbReference type="Proteomes" id="UP000673447">
    <property type="component" value="Unassembled WGS sequence"/>
</dbReference>
<dbReference type="RefSeq" id="WP_210536904.1">
    <property type="nucleotide sequence ID" value="NZ_JAGKTC010000002.1"/>
</dbReference>
<reference evidence="10" key="1">
    <citation type="journal article" date="2016" name="Int. J. Syst. Evol. Microbiol.">
        <title>Pseudoxanthomonas helianthi sp. nov., isolated from roots of Jerusalem artichoke (Helianthus tuberosus).</title>
        <authorList>
            <person name="Kittiwongwattana C."/>
            <person name="Thawai C."/>
        </authorList>
    </citation>
    <scope>NUCLEOTIDE SEQUENCE</scope>
    <source>
        <strain evidence="10">110414</strain>
    </source>
</reference>
<dbReference type="InterPro" id="IPR013784">
    <property type="entry name" value="Carb-bd-like_fold"/>
</dbReference>
<dbReference type="EMBL" id="JAGKTC010000002">
    <property type="protein sequence ID" value="MBP3985070.1"/>
    <property type="molecule type" value="Genomic_DNA"/>
</dbReference>
<evidence type="ECO:0000256" key="6">
    <source>
        <dbReference type="ARBA" id="ARBA00023237"/>
    </source>
</evidence>
<keyword evidence="6" id="KW-0998">Cell outer membrane</keyword>
<dbReference type="Gene3D" id="2.60.40.1120">
    <property type="entry name" value="Carboxypeptidase-like, regulatory domain"/>
    <property type="match status" value="1"/>
</dbReference>
<dbReference type="SUPFAM" id="SSF49452">
    <property type="entry name" value="Starch-binding domain-like"/>
    <property type="match status" value="1"/>
</dbReference>
<evidence type="ECO:0000256" key="2">
    <source>
        <dbReference type="ARBA" id="ARBA00022448"/>
    </source>
</evidence>
<evidence type="ECO:0000313" key="11">
    <source>
        <dbReference type="Proteomes" id="UP000673447"/>
    </source>
</evidence>
<reference evidence="10" key="2">
    <citation type="submission" date="2021-03" db="EMBL/GenBank/DDBJ databases">
        <authorList>
            <person name="Cao W."/>
        </authorList>
    </citation>
    <scope>NUCLEOTIDE SEQUENCE</scope>
    <source>
        <strain evidence="10">110414</strain>
    </source>
</reference>
<keyword evidence="2" id="KW-0813">Transport</keyword>
<accession>A0A940X3P8</accession>
<dbReference type="GO" id="GO:0015344">
    <property type="term" value="F:siderophore uptake transmembrane transporter activity"/>
    <property type="evidence" value="ECO:0007669"/>
    <property type="project" value="TreeGrafter"/>
</dbReference>
<dbReference type="Gene3D" id="2.40.170.20">
    <property type="entry name" value="TonB-dependent receptor, beta-barrel domain"/>
    <property type="match status" value="1"/>
</dbReference>
<evidence type="ECO:0000256" key="8">
    <source>
        <dbReference type="SAM" id="SignalP"/>
    </source>
</evidence>
<comment type="subcellular location">
    <subcellularLocation>
        <location evidence="1">Cell outer membrane</location>
        <topology evidence="1">Multi-pass membrane protein</topology>
    </subcellularLocation>
</comment>
<evidence type="ECO:0000256" key="7">
    <source>
        <dbReference type="SAM" id="MobiDB-lite"/>
    </source>
</evidence>
<comment type="caution">
    <text evidence="10">The sequence shown here is derived from an EMBL/GenBank/DDBJ whole genome shotgun (WGS) entry which is preliminary data.</text>
</comment>
<evidence type="ECO:0000256" key="1">
    <source>
        <dbReference type="ARBA" id="ARBA00004571"/>
    </source>
</evidence>
<keyword evidence="8" id="KW-0732">Signal</keyword>